<gene>
    <name evidence="1" type="ORF">CURHAP_LOCUS2707</name>
</gene>
<dbReference type="AlphaFoldDB" id="A0A6J5TGL2"/>
<name>A0A6J5TGL2_PRUAR</name>
<sequence>MKHKIKALNPLTYSSCGGGSFSGGGNGSFSGGGDSGLFCLGEALVQGVSPCSAEDPAMARCGAHGKIRPVVLPSGS</sequence>
<evidence type="ECO:0000313" key="2">
    <source>
        <dbReference type="Proteomes" id="UP000507222"/>
    </source>
</evidence>
<proteinExistence type="predicted"/>
<accession>A0A6J5TGL2</accession>
<protein>
    <submittedName>
        <fullName evidence="1">Uncharacterized protein</fullName>
    </submittedName>
</protein>
<dbReference type="Proteomes" id="UP000507222">
    <property type="component" value="Unassembled WGS sequence"/>
</dbReference>
<dbReference type="EMBL" id="CAEKDK010000001">
    <property type="protein sequence ID" value="CAB4263070.1"/>
    <property type="molecule type" value="Genomic_DNA"/>
</dbReference>
<reference evidence="1 2" key="1">
    <citation type="submission" date="2020-05" db="EMBL/GenBank/DDBJ databases">
        <authorList>
            <person name="Campoy J."/>
            <person name="Schneeberger K."/>
            <person name="Spophaly S."/>
        </authorList>
    </citation>
    <scope>NUCLEOTIDE SEQUENCE [LARGE SCALE GENOMIC DNA]</scope>
    <source>
        <strain evidence="1">PruArmRojPasFocal</strain>
    </source>
</reference>
<organism evidence="1 2">
    <name type="scientific">Prunus armeniaca</name>
    <name type="common">Apricot</name>
    <name type="synonym">Armeniaca vulgaris</name>
    <dbReference type="NCBI Taxonomy" id="36596"/>
    <lineage>
        <taxon>Eukaryota</taxon>
        <taxon>Viridiplantae</taxon>
        <taxon>Streptophyta</taxon>
        <taxon>Embryophyta</taxon>
        <taxon>Tracheophyta</taxon>
        <taxon>Spermatophyta</taxon>
        <taxon>Magnoliopsida</taxon>
        <taxon>eudicotyledons</taxon>
        <taxon>Gunneridae</taxon>
        <taxon>Pentapetalae</taxon>
        <taxon>rosids</taxon>
        <taxon>fabids</taxon>
        <taxon>Rosales</taxon>
        <taxon>Rosaceae</taxon>
        <taxon>Amygdaloideae</taxon>
        <taxon>Amygdaleae</taxon>
        <taxon>Prunus</taxon>
    </lineage>
</organism>
<evidence type="ECO:0000313" key="1">
    <source>
        <dbReference type="EMBL" id="CAB4263070.1"/>
    </source>
</evidence>